<proteinExistence type="inferred from homology"/>
<evidence type="ECO:0000256" key="8">
    <source>
        <dbReference type="ARBA" id="ARBA00029595"/>
    </source>
</evidence>
<dbReference type="PANTHER" id="PTHR21277:SF5">
    <property type="entry name" value="TRANSCRIPTIONAL ADAPTER 1"/>
    <property type="match status" value="1"/>
</dbReference>
<comment type="caution">
    <text evidence="9">The sequence shown here is derived from an EMBL/GenBank/DDBJ whole genome shotgun (WGS) entry which is preliminary data.</text>
</comment>
<evidence type="ECO:0000256" key="4">
    <source>
        <dbReference type="ARBA" id="ARBA00018547"/>
    </source>
</evidence>
<comment type="similarity">
    <text evidence="3">Belongs to the TADA1 family.</text>
</comment>
<dbReference type="PANTHER" id="PTHR21277">
    <property type="entry name" value="TRANSCRIPTIONAL ADAPTER 1"/>
    <property type="match status" value="1"/>
</dbReference>
<protein>
    <recommendedName>
        <fullName evidence="4">Transcriptional adapter 1</fullName>
    </recommendedName>
    <alternativeName>
        <fullName evidence="8">Transcriptional adapter 1-like protein</fullName>
    </alternativeName>
</protein>
<sequence>MATYVSELEVAKKNLSEALGENVKQYWANLKLWFKQKISKEEFDLEARRLLTQDNVHSHNDFLLAILTRCQILVSAPEGAGSLPWTGGSATKPGKPKGKKKFSSVRQKFDKHLKDILTCIISRRKAYRLRDGHFKYAFGSNVNPQPYLKNSVVAYNNLTECPPTCLAPPPGHNVASHPPPDDAEQQAALLLACSGDTLPATLPPVNMYDLFEALQIHREVVPAHTVYALNIERVIMKLWHPNHEELQQDKIHRQHLAAKEGLLMC</sequence>
<dbReference type="EMBL" id="JAIPUX010005289">
    <property type="protein sequence ID" value="KAH0618227.1"/>
    <property type="molecule type" value="Genomic_DNA"/>
</dbReference>
<dbReference type="InterPro" id="IPR024738">
    <property type="entry name" value="Hfi1/Tada1"/>
</dbReference>
<name>A0ABQ7SLP6_PHRPL</name>
<keyword evidence="7" id="KW-0539">Nucleus</keyword>
<dbReference type="Proteomes" id="UP000826234">
    <property type="component" value="Unassembled WGS sequence"/>
</dbReference>
<keyword evidence="5" id="KW-0805">Transcription regulation</keyword>
<gene>
    <name evidence="9" type="ORF">JD844_017241</name>
</gene>
<accession>A0ABQ7SLP6</accession>
<keyword evidence="6" id="KW-0804">Transcription</keyword>
<reference evidence="9 10" key="1">
    <citation type="journal article" date="2022" name="Gigascience">
        <title>A chromosome-level genome assembly and annotation of the desert horned lizard, Phrynosoma platyrhinos, provides insight into chromosomal rearrangements among reptiles.</title>
        <authorList>
            <person name="Koochekian N."/>
            <person name="Ascanio A."/>
            <person name="Farleigh K."/>
            <person name="Card D.C."/>
            <person name="Schield D.R."/>
            <person name="Castoe T.A."/>
            <person name="Jezkova T."/>
        </authorList>
    </citation>
    <scope>NUCLEOTIDE SEQUENCE [LARGE SCALE GENOMIC DNA]</scope>
    <source>
        <strain evidence="9">NK-2021</strain>
    </source>
</reference>
<evidence type="ECO:0000256" key="5">
    <source>
        <dbReference type="ARBA" id="ARBA00023015"/>
    </source>
</evidence>
<evidence type="ECO:0000256" key="7">
    <source>
        <dbReference type="ARBA" id="ARBA00023242"/>
    </source>
</evidence>
<comment type="function">
    <text evidence="1">Probably involved in transcriptional regulation.</text>
</comment>
<keyword evidence="10" id="KW-1185">Reference proteome</keyword>
<evidence type="ECO:0000256" key="2">
    <source>
        <dbReference type="ARBA" id="ARBA00004123"/>
    </source>
</evidence>
<evidence type="ECO:0000313" key="10">
    <source>
        <dbReference type="Proteomes" id="UP000826234"/>
    </source>
</evidence>
<organism evidence="9 10">
    <name type="scientific">Phrynosoma platyrhinos</name>
    <name type="common">Desert horned lizard</name>
    <dbReference type="NCBI Taxonomy" id="52577"/>
    <lineage>
        <taxon>Eukaryota</taxon>
        <taxon>Metazoa</taxon>
        <taxon>Chordata</taxon>
        <taxon>Craniata</taxon>
        <taxon>Vertebrata</taxon>
        <taxon>Euteleostomi</taxon>
        <taxon>Lepidosauria</taxon>
        <taxon>Squamata</taxon>
        <taxon>Bifurcata</taxon>
        <taxon>Unidentata</taxon>
        <taxon>Episquamata</taxon>
        <taxon>Toxicofera</taxon>
        <taxon>Iguania</taxon>
        <taxon>Phrynosomatidae</taxon>
        <taxon>Phrynosomatinae</taxon>
        <taxon>Phrynosoma</taxon>
    </lineage>
</organism>
<evidence type="ECO:0000313" key="9">
    <source>
        <dbReference type="EMBL" id="KAH0618227.1"/>
    </source>
</evidence>
<evidence type="ECO:0000256" key="1">
    <source>
        <dbReference type="ARBA" id="ARBA00003228"/>
    </source>
</evidence>
<dbReference type="Pfam" id="PF12767">
    <property type="entry name" value="SAGA-Tad1"/>
    <property type="match status" value="1"/>
</dbReference>
<evidence type="ECO:0000256" key="6">
    <source>
        <dbReference type="ARBA" id="ARBA00023163"/>
    </source>
</evidence>
<evidence type="ECO:0000256" key="3">
    <source>
        <dbReference type="ARBA" id="ARBA00010314"/>
    </source>
</evidence>
<comment type="subcellular location">
    <subcellularLocation>
        <location evidence="2">Nucleus</location>
    </subcellularLocation>
</comment>